<evidence type="ECO:0000313" key="2">
    <source>
        <dbReference type="Proteomes" id="UP000326837"/>
    </source>
</evidence>
<name>A0A5K7X9K6_9BACT</name>
<protein>
    <submittedName>
        <fullName evidence="1">Uncharacterized protein</fullName>
    </submittedName>
</protein>
<dbReference type="AlphaFoldDB" id="A0A5K7X9K6"/>
<accession>A0A5K7X9K6</accession>
<reference evidence="2" key="1">
    <citation type="submission" date="2019-10" db="EMBL/GenBank/DDBJ databases">
        <title>Lacipirellula parvula gen. nov., sp. nov., representing a lineage of planctomycetes widespread in freshwater anoxic habitats, and description of the family Lacipirellulaceae.</title>
        <authorList>
            <person name="Dedysh S.N."/>
            <person name="Kulichevskaya I.S."/>
            <person name="Beletsky A.V."/>
            <person name="Rakitin A.L."/>
            <person name="Mardanov A.V."/>
            <person name="Ivanova A.A."/>
            <person name="Saltykova V.X."/>
            <person name="Rijpstra W.I.C."/>
            <person name="Sinninghe Damste J.S."/>
            <person name="Ravin N.V."/>
        </authorList>
    </citation>
    <scope>NUCLEOTIDE SEQUENCE [LARGE SCALE GENOMIC DNA]</scope>
    <source>
        <strain evidence="2">PX69</strain>
    </source>
</reference>
<proteinExistence type="predicted"/>
<keyword evidence="2" id="KW-1185">Reference proteome</keyword>
<organism evidence="1 2">
    <name type="scientific">Lacipirellula parvula</name>
    <dbReference type="NCBI Taxonomy" id="2650471"/>
    <lineage>
        <taxon>Bacteria</taxon>
        <taxon>Pseudomonadati</taxon>
        <taxon>Planctomycetota</taxon>
        <taxon>Planctomycetia</taxon>
        <taxon>Pirellulales</taxon>
        <taxon>Lacipirellulaceae</taxon>
        <taxon>Lacipirellula</taxon>
    </lineage>
</organism>
<dbReference type="KEGG" id="lpav:PLANPX_1053"/>
<dbReference type="Proteomes" id="UP000326837">
    <property type="component" value="Chromosome"/>
</dbReference>
<evidence type="ECO:0000313" key="1">
    <source>
        <dbReference type="EMBL" id="BBO31441.1"/>
    </source>
</evidence>
<gene>
    <name evidence="1" type="ORF">PLANPX_1053</name>
</gene>
<sequence>MIIAMRAILCDRSATYGMMPTLVADSEGALGSENGRR</sequence>
<dbReference type="EMBL" id="AP021861">
    <property type="protein sequence ID" value="BBO31441.1"/>
    <property type="molecule type" value="Genomic_DNA"/>
</dbReference>